<dbReference type="EMBL" id="QTSX02003718">
    <property type="protein sequence ID" value="KAJ9068554.1"/>
    <property type="molecule type" value="Genomic_DNA"/>
</dbReference>
<gene>
    <name evidence="1" type="ORF">DSO57_1027476</name>
</gene>
<comment type="caution">
    <text evidence="1">The sequence shown here is derived from an EMBL/GenBank/DDBJ whole genome shotgun (WGS) entry which is preliminary data.</text>
</comment>
<protein>
    <submittedName>
        <fullName evidence="1">Uncharacterized protein</fullName>
    </submittedName>
</protein>
<reference evidence="1" key="1">
    <citation type="submission" date="2022-04" db="EMBL/GenBank/DDBJ databases">
        <title>Genome of the entomopathogenic fungus Entomophthora muscae.</title>
        <authorList>
            <person name="Elya C."/>
            <person name="Lovett B.R."/>
            <person name="Lee E."/>
            <person name="Macias A.M."/>
            <person name="Hajek A.E."/>
            <person name="De Bivort B.L."/>
            <person name="Kasson M.T."/>
            <person name="De Fine Licht H.H."/>
            <person name="Stajich J.E."/>
        </authorList>
    </citation>
    <scope>NUCLEOTIDE SEQUENCE</scope>
    <source>
        <strain evidence="1">Berkeley</strain>
    </source>
</reference>
<evidence type="ECO:0000313" key="2">
    <source>
        <dbReference type="Proteomes" id="UP001165960"/>
    </source>
</evidence>
<proteinExistence type="predicted"/>
<accession>A0ACC2T1N4</accession>
<evidence type="ECO:0000313" key="1">
    <source>
        <dbReference type="EMBL" id="KAJ9068554.1"/>
    </source>
</evidence>
<keyword evidence="2" id="KW-1185">Reference proteome</keyword>
<organism evidence="1 2">
    <name type="scientific">Entomophthora muscae</name>
    <dbReference type="NCBI Taxonomy" id="34485"/>
    <lineage>
        <taxon>Eukaryota</taxon>
        <taxon>Fungi</taxon>
        <taxon>Fungi incertae sedis</taxon>
        <taxon>Zoopagomycota</taxon>
        <taxon>Entomophthoromycotina</taxon>
        <taxon>Entomophthoromycetes</taxon>
        <taxon>Entomophthorales</taxon>
        <taxon>Entomophthoraceae</taxon>
        <taxon>Entomophthora</taxon>
    </lineage>
</organism>
<name>A0ACC2T1N4_9FUNG</name>
<dbReference type="Proteomes" id="UP001165960">
    <property type="component" value="Unassembled WGS sequence"/>
</dbReference>
<sequence length="183" mass="19920">MGSKDTVYSLALGNQRGKSALSLSDVFDSSEDMKPYPDDSQNEINLCTSPEEALSNSLPNQAGSVSLSTMFASIRSLEYDNSLTISGDTRSPLSISRGGFPPNFKVDNKDDLNPVSFLRKNITVPAPDPKGDKSLFAASYGTSYTNLSECEVILNDGTKAKRKITLSTKSDFQSKKKNRLFDI</sequence>